<evidence type="ECO:0000313" key="4">
    <source>
        <dbReference type="EMBL" id="RZB86515.1"/>
    </source>
</evidence>
<gene>
    <name evidence="4" type="ORF">D0Y65_026532</name>
    <name evidence="3" type="ORF">glysoja_040872</name>
</gene>
<feature type="domain" description="Glycosyltransferase N-terminal" evidence="2">
    <location>
        <begin position="1"/>
        <end position="94"/>
    </location>
</feature>
<dbReference type="EMBL" id="KN662034">
    <property type="protein sequence ID" value="KHN13948.1"/>
    <property type="molecule type" value="Genomic_DNA"/>
</dbReference>
<keyword evidence="3" id="KW-0808">Transferase</keyword>
<dbReference type="Proteomes" id="UP000053555">
    <property type="component" value="Unassembled WGS sequence"/>
</dbReference>
<protein>
    <submittedName>
        <fullName evidence="3">Zeatin O-glucosyltransferase</fullName>
        <ecNumber evidence="3">2.4.1.215</ecNumber>
    </submittedName>
</protein>
<dbReference type="EC" id="2.4.1.215" evidence="3"/>
<accession>A0A0B2Q1T8</accession>
<comment type="similarity">
    <text evidence="1">Belongs to the UDP-glycosyltransferase family.</text>
</comment>
<dbReference type="EMBL" id="QZWG01000010">
    <property type="protein sequence ID" value="RZB86515.1"/>
    <property type="molecule type" value="Genomic_DNA"/>
</dbReference>
<dbReference type="AlphaFoldDB" id="A0A0B2Q1T8"/>
<evidence type="ECO:0000313" key="5">
    <source>
        <dbReference type="Proteomes" id="UP000289340"/>
    </source>
</evidence>
<dbReference type="PANTHER" id="PTHR48044:SF27">
    <property type="entry name" value="GLYCOSYLTRANSFERASE"/>
    <property type="match status" value="1"/>
</dbReference>
<keyword evidence="5" id="KW-1185">Reference proteome</keyword>
<dbReference type="PANTHER" id="PTHR48044">
    <property type="entry name" value="GLYCOSYLTRANSFERASE"/>
    <property type="match status" value="1"/>
</dbReference>
<dbReference type="GO" id="GO:1901135">
    <property type="term" value="P:carbohydrate derivative metabolic process"/>
    <property type="evidence" value="ECO:0007669"/>
    <property type="project" value="UniProtKB-ARBA"/>
</dbReference>
<dbReference type="GO" id="GO:0050502">
    <property type="term" value="F:cis-zeatin O-beta-D-glucosyltransferase activity"/>
    <property type="evidence" value="ECO:0007669"/>
    <property type="project" value="UniProtKB-EC"/>
</dbReference>
<evidence type="ECO:0000313" key="3">
    <source>
        <dbReference type="EMBL" id="KHN13948.1"/>
    </source>
</evidence>
<keyword evidence="3" id="KW-0328">Glycosyltransferase</keyword>
<dbReference type="InterPro" id="IPR058980">
    <property type="entry name" value="Glyco_transf_N"/>
</dbReference>
<name>A0A0B2Q1T8_GLYSO</name>
<dbReference type="Proteomes" id="UP000289340">
    <property type="component" value="Chromosome 10"/>
</dbReference>
<dbReference type="Pfam" id="PF26168">
    <property type="entry name" value="Glyco_transf_N"/>
    <property type="match status" value="1"/>
</dbReference>
<dbReference type="Gene3D" id="3.40.50.2000">
    <property type="entry name" value="Glycogen Phosphorylase B"/>
    <property type="match status" value="3"/>
</dbReference>
<reference evidence="4 5" key="2">
    <citation type="submission" date="2018-09" db="EMBL/GenBank/DDBJ databases">
        <title>A high-quality reference genome of wild soybean provides a powerful tool to mine soybean genomes.</title>
        <authorList>
            <person name="Xie M."/>
            <person name="Chung C.Y.L."/>
            <person name="Li M.-W."/>
            <person name="Wong F.-L."/>
            <person name="Chan T.-F."/>
            <person name="Lam H.-M."/>
        </authorList>
    </citation>
    <scope>NUCLEOTIDE SEQUENCE [LARGE SCALE GENOMIC DNA]</scope>
    <source>
        <strain evidence="5">cv. W05</strain>
        <tissue evidence="4">Hypocotyl of etiolated seedlings</tissue>
    </source>
</reference>
<proteinExistence type="inferred from homology"/>
<evidence type="ECO:0000259" key="2">
    <source>
        <dbReference type="Pfam" id="PF26168"/>
    </source>
</evidence>
<reference evidence="3" key="1">
    <citation type="submission" date="2014-07" db="EMBL/GenBank/DDBJ databases">
        <title>Identification of a novel salt tolerance gene in wild soybean by whole-genome sequencing.</title>
        <authorList>
            <person name="Lam H.-M."/>
            <person name="Qi X."/>
            <person name="Li M.-W."/>
            <person name="Liu X."/>
            <person name="Xie M."/>
            <person name="Ni M."/>
            <person name="Xu X."/>
        </authorList>
    </citation>
    <scope>NUCLEOTIDE SEQUENCE [LARGE SCALE GENOMIC DNA]</scope>
    <source>
        <tissue evidence="3">Root</tissue>
    </source>
</reference>
<evidence type="ECO:0000256" key="1">
    <source>
        <dbReference type="ARBA" id="ARBA00009995"/>
    </source>
</evidence>
<organism evidence="3">
    <name type="scientific">Glycine soja</name>
    <name type="common">Wild soybean</name>
    <dbReference type="NCBI Taxonomy" id="3848"/>
    <lineage>
        <taxon>Eukaryota</taxon>
        <taxon>Viridiplantae</taxon>
        <taxon>Streptophyta</taxon>
        <taxon>Embryophyta</taxon>
        <taxon>Tracheophyta</taxon>
        <taxon>Spermatophyta</taxon>
        <taxon>Magnoliopsida</taxon>
        <taxon>eudicotyledons</taxon>
        <taxon>Gunneridae</taxon>
        <taxon>Pentapetalae</taxon>
        <taxon>rosids</taxon>
        <taxon>fabids</taxon>
        <taxon>Fabales</taxon>
        <taxon>Fabaceae</taxon>
        <taxon>Papilionoideae</taxon>
        <taxon>50 kb inversion clade</taxon>
        <taxon>NPAAA clade</taxon>
        <taxon>indigoferoid/millettioid clade</taxon>
        <taxon>Phaseoleae</taxon>
        <taxon>Glycine</taxon>
        <taxon>Glycine subgen. Soja</taxon>
    </lineage>
</organism>
<sequence>MASAAQDATNMPNVENYTFRSTCAFTTSVYFWELMGRPLVESLCVPEIPSLEGCSTTQFMDFLIAQSNFLKFNDGNIYNTIREIEGAYIDFMDRISGDENLGTGIEFLLREHNHGGATAAWPMHSDQPRKSVLITEVLKVGSLVKDWAQRNALVSASVGENAVRRLMETKESYEMRERAVRLKIAIHRSMDEGGVSCMEIDCFMAHITK</sequence>
<dbReference type="SUPFAM" id="SSF53756">
    <property type="entry name" value="UDP-Glycosyltransferase/glycogen phosphorylase"/>
    <property type="match status" value="1"/>
</dbReference>